<keyword evidence="2 7" id="KW-0732">Signal</keyword>
<keyword evidence="5 6" id="KW-0449">Lipoprotein</keyword>
<evidence type="ECO:0000313" key="9">
    <source>
        <dbReference type="Proteomes" id="UP001223586"/>
    </source>
</evidence>
<reference evidence="8 9" key="1">
    <citation type="submission" date="2023-07" db="EMBL/GenBank/DDBJ databases">
        <title>Genomic Encyclopedia of Type Strains, Phase IV (KMG-IV): sequencing the most valuable type-strain genomes for metagenomic binning, comparative biology and taxonomic classification.</title>
        <authorList>
            <person name="Goeker M."/>
        </authorList>
    </citation>
    <scope>NUCLEOTIDE SEQUENCE [LARGE SCALE GENOMIC DNA]</scope>
    <source>
        <strain evidence="8 9">DSM 23837</strain>
    </source>
</reference>
<proteinExistence type="inferred from homology"/>
<dbReference type="RefSeq" id="WP_307232020.1">
    <property type="nucleotide sequence ID" value="NZ_JAUSTT010000026.1"/>
</dbReference>
<keyword evidence="4" id="KW-0564">Palmitate</keyword>
<organism evidence="8 9">
    <name type="scientific">Bacillus chungangensis</name>
    <dbReference type="NCBI Taxonomy" id="587633"/>
    <lineage>
        <taxon>Bacteria</taxon>
        <taxon>Bacillati</taxon>
        <taxon>Bacillota</taxon>
        <taxon>Bacilli</taxon>
        <taxon>Bacillales</taxon>
        <taxon>Bacillaceae</taxon>
        <taxon>Bacillus</taxon>
    </lineage>
</organism>
<name>A0ABT9WX42_9BACI</name>
<feature type="signal peptide" evidence="7">
    <location>
        <begin position="1"/>
        <end position="18"/>
    </location>
</feature>
<comment type="subcellular location">
    <subcellularLocation>
        <location evidence="1">Membrane</location>
        <topology evidence="1">Lipid-anchor</topology>
    </subcellularLocation>
</comment>
<dbReference type="Proteomes" id="UP001223586">
    <property type="component" value="Unassembled WGS sequence"/>
</dbReference>
<dbReference type="InterPro" id="IPR004872">
    <property type="entry name" value="Lipoprotein_NlpA"/>
</dbReference>
<gene>
    <name evidence="8" type="ORF">J2S08_003632</name>
</gene>
<feature type="chain" id="PRO_5046391728" description="Lipoprotein" evidence="7">
    <location>
        <begin position="19"/>
        <end position="288"/>
    </location>
</feature>
<sequence>MKKWLHLLLTISIIFVLAACGTGDKTKENDKNEGTKDSGKTAESKELIVGASNIPHAVILEQAVPLLKEKGYDLKIETFQDYVLPNTALDEGEIDANYFQHIPYLEGQIKEHGFDFVNAGGIHIEPIGVYSKKHQSLDDLPEGATILMSSSVADHGRILSMLEEEGLIELKEGINKVEATLDDIVKNPKKLVFNHDFEPAYLPKVYENDEGDAVLINSNFAIDIGLNPLKDAIAIEKKDSPYMNVIAVRKGDENEEKIKALVEVLQSEEIQQFILDEWNGAIVPVTEE</sequence>
<keyword evidence="9" id="KW-1185">Reference proteome</keyword>
<dbReference type="PANTHER" id="PTHR30429">
    <property type="entry name" value="D-METHIONINE-BINDING LIPOPROTEIN METQ"/>
    <property type="match status" value="1"/>
</dbReference>
<evidence type="ECO:0000256" key="2">
    <source>
        <dbReference type="ARBA" id="ARBA00022729"/>
    </source>
</evidence>
<evidence type="ECO:0000256" key="6">
    <source>
        <dbReference type="PIRNR" id="PIRNR002854"/>
    </source>
</evidence>
<dbReference type="Pfam" id="PF03180">
    <property type="entry name" value="Lipoprotein_9"/>
    <property type="match status" value="1"/>
</dbReference>
<dbReference type="EMBL" id="JAUSTT010000026">
    <property type="protein sequence ID" value="MDQ0177751.1"/>
    <property type="molecule type" value="Genomic_DNA"/>
</dbReference>
<evidence type="ECO:0000256" key="1">
    <source>
        <dbReference type="ARBA" id="ARBA00004635"/>
    </source>
</evidence>
<comment type="caution">
    <text evidence="8">The sequence shown here is derived from an EMBL/GenBank/DDBJ whole genome shotgun (WGS) entry which is preliminary data.</text>
</comment>
<evidence type="ECO:0000256" key="3">
    <source>
        <dbReference type="ARBA" id="ARBA00023136"/>
    </source>
</evidence>
<dbReference type="Gene3D" id="3.40.190.10">
    <property type="entry name" value="Periplasmic binding protein-like II"/>
    <property type="match status" value="2"/>
</dbReference>
<accession>A0ABT9WX42</accession>
<dbReference type="CDD" id="cd13597">
    <property type="entry name" value="PBP2_lipoprotein_Tp32"/>
    <property type="match status" value="1"/>
</dbReference>
<dbReference type="PANTHER" id="PTHR30429:SF0">
    <property type="entry name" value="METHIONINE-BINDING LIPOPROTEIN METQ"/>
    <property type="match status" value="1"/>
</dbReference>
<evidence type="ECO:0000313" key="8">
    <source>
        <dbReference type="EMBL" id="MDQ0177751.1"/>
    </source>
</evidence>
<dbReference type="SUPFAM" id="SSF53850">
    <property type="entry name" value="Periplasmic binding protein-like II"/>
    <property type="match status" value="1"/>
</dbReference>
<evidence type="ECO:0000256" key="4">
    <source>
        <dbReference type="ARBA" id="ARBA00023139"/>
    </source>
</evidence>
<evidence type="ECO:0000256" key="5">
    <source>
        <dbReference type="ARBA" id="ARBA00023288"/>
    </source>
</evidence>
<comment type="similarity">
    <text evidence="6">Belongs to the nlpA lipoprotein family.</text>
</comment>
<keyword evidence="3" id="KW-0472">Membrane</keyword>
<dbReference type="PIRSF" id="PIRSF002854">
    <property type="entry name" value="MetQ"/>
    <property type="match status" value="1"/>
</dbReference>
<dbReference type="PROSITE" id="PS51257">
    <property type="entry name" value="PROKAR_LIPOPROTEIN"/>
    <property type="match status" value="1"/>
</dbReference>
<protein>
    <recommendedName>
        <fullName evidence="6">Lipoprotein</fullName>
    </recommendedName>
</protein>
<evidence type="ECO:0000256" key="7">
    <source>
        <dbReference type="SAM" id="SignalP"/>
    </source>
</evidence>